<gene>
    <name evidence="1" type="ORF">RPERSI_LOCUS3358</name>
</gene>
<sequence>MSSDDDDSDLEYSVTFECDCHGELTIDYELVEVTNNDKVEFGKQNYMNED</sequence>
<keyword evidence="2" id="KW-1185">Reference proteome</keyword>
<comment type="caution">
    <text evidence="1">The sequence shown here is derived from an EMBL/GenBank/DDBJ whole genome shotgun (WGS) entry which is preliminary data.</text>
</comment>
<evidence type="ECO:0000313" key="1">
    <source>
        <dbReference type="EMBL" id="CAG8536306.1"/>
    </source>
</evidence>
<evidence type="ECO:0000313" key="2">
    <source>
        <dbReference type="Proteomes" id="UP000789920"/>
    </source>
</evidence>
<feature type="non-terminal residue" evidence="1">
    <location>
        <position position="50"/>
    </location>
</feature>
<dbReference type="EMBL" id="CAJVQC010004111">
    <property type="protein sequence ID" value="CAG8536306.1"/>
    <property type="molecule type" value="Genomic_DNA"/>
</dbReference>
<dbReference type="Proteomes" id="UP000789920">
    <property type="component" value="Unassembled WGS sequence"/>
</dbReference>
<protein>
    <submittedName>
        <fullName evidence="1">12085_t:CDS:1</fullName>
    </submittedName>
</protein>
<proteinExistence type="predicted"/>
<reference evidence="1" key="1">
    <citation type="submission" date="2021-06" db="EMBL/GenBank/DDBJ databases">
        <authorList>
            <person name="Kallberg Y."/>
            <person name="Tangrot J."/>
            <person name="Rosling A."/>
        </authorList>
    </citation>
    <scope>NUCLEOTIDE SEQUENCE</scope>
    <source>
        <strain evidence="1">MA461A</strain>
    </source>
</reference>
<organism evidence="1 2">
    <name type="scientific">Racocetra persica</name>
    <dbReference type="NCBI Taxonomy" id="160502"/>
    <lineage>
        <taxon>Eukaryota</taxon>
        <taxon>Fungi</taxon>
        <taxon>Fungi incertae sedis</taxon>
        <taxon>Mucoromycota</taxon>
        <taxon>Glomeromycotina</taxon>
        <taxon>Glomeromycetes</taxon>
        <taxon>Diversisporales</taxon>
        <taxon>Gigasporaceae</taxon>
        <taxon>Racocetra</taxon>
    </lineage>
</organism>
<accession>A0ACA9LND0</accession>
<name>A0ACA9LND0_9GLOM</name>